<dbReference type="NCBIfam" id="NF003652">
    <property type="entry name" value="PRK05286.2-5"/>
    <property type="match status" value="1"/>
</dbReference>
<dbReference type="FunFam" id="3.20.20.70:FF:000066">
    <property type="entry name" value="Dihydroorotate dehydrogenase (quinone), mitochondrial"/>
    <property type="match status" value="1"/>
</dbReference>
<dbReference type="InterPro" id="IPR001295">
    <property type="entry name" value="Dihydroorotate_DH_CS"/>
</dbReference>
<comment type="catalytic activity">
    <reaction evidence="15 16">
        <text>(S)-dihydroorotate + a quinone = orotate + a quinol</text>
        <dbReference type="Rhea" id="RHEA:30187"/>
        <dbReference type="ChEBI" id="CHEBI:24646"/>
        <dbReference type="ChEBI" id="CHEBI:30839"/>
        <dbReference type="ChEBI" id="CHEBI:30864"/>
        <dbReference type="ChEBI" id="CHEBI:132124"/>
        <dbReference type="EC" id="1.3.5.2"/>
    </reaction>
</comment>
<evidence type="ECO:0000259" key="17">
    <source>
        <dbReference type="Pfam" id="PF01180"/>
    </source>
</evidence>
<evidence type="ECO:0000256" key="7">
    <source>
        <dbReference type="ARBA" id="ARBA00022643"/>
    </source>
</evidence>
<dbReference type="GO" id="GO:0006207">
    <property type="term" value="P:'de novo' pyrimidine nucleobase biosynthetic process"/>
    <property type="evidence" value="ECO:0007669"/>
    <property type="project" value="InterPro"/>
</dbReference>
<comment type="similarity">
    <text evidence="3 16">Belongs to the dihydroorotate dehydrogenase family. Type 2 subfamily.</text>
</comment>
<keyword evidence="11" id="KW-1133">Transmembrane helix</keyword>
<keyword evidence="14" id="KW-0472">Membrane</keyword>
<dbReference type="UniPathway" id="UPA00070">
    <property type="reaction ID" value="UER00946"/>
</dbReference>
<dbReference type="PANTHER" id="PTHR48109:SF4">
    <property type="entry name" value="DIHYDROOROTATE DEHYDROGENASE (QUINONE), MITOCHONDRIAL"/>
    <property type="match status" value="1"/>
</dbReference>
<evidence type="ECO:0000256" key="11">
    <source>
        <dbReference type="ARBA" id="ARBA00022989"/>
    </source>
</evidence>
<dbReference type="EMBL" id="GDKF01004931">
    <property type="protein sequence ID" value="JAT73691.1"/>
    <property type="molecule type" value="Transcribed_RNA"/>
</dbReference>
<accession>A0A1D2A3N3</accession>
<feature type="domain" description="Dihydroorotate dehydrogenase catalytic" evidence="17">
    <location>
        <begin position="117"/>
        <end position="421"/>
    </location>
</feature>
<dbReference type="InterPro" id="IPR050074">
    <property type="entry name" value="DHO_dehydrogenase"/>
</dbReference>
<proteinExistence type="inferred from homology"/>
<evidence type="ECO:0000256" key="14">
    <source>
        <dbReference type="ARBA" id="ARBA00023136"/>
    </source>
</evidence>
<comment type="cofactor">
    <cofactor evidence="16">
        <name>FMN</name>
        <dbReference type="ChEBI" id="CHEBI:58210"/>
    </cofactor>
    <text evidence="16">Binds 1 FMN per subunit.</text>
</comment>
<gene>
    <name evidence="18" type="ORF">g.58227</name>
</gene>
<keyword evidence="6 16" id="KW-0285">Flavoprotein</keyword>
<evidence type="ECO:0000256" key="16">
    <source>
        <dbReference type="RuleBase" id="RU361255"/>
    </source>
</evidence>
<dbReference type="Pfam" id="PF01180">
    <property type="entry name" value="DHO_dh"/>
    <property type="match status" value="1"/>
</dbReference>
<sequence length="446" mass="47587">ARATKRGNNAKVRTKQSLPIYNSTNDSILWSRFRRRGVARKMSLAAAWRRLAYVAGGASAGFLASYRHDFKQLEFDVAALSGPALRFLDGETAHNVAIWAAAHGLLPKETRPDPPSLRTTVWDRDFPNPLGLAAGFDKSAEGPEALLNLGFGFVEIGSVTPLPQPGNAKPRVFRIEEEGAVINRYGFNNDGVDAVRQRLKTFRNRQDDPSTSTPAGLLGVNLGKNKATEDAAADYCIGVAKLARLADYLVINVSSPNTPGLRALQGRRELQSLVRRVKAERDALAWHGKPAPPLLIKIAPDLTAEDLGDIAAVALSEGVDGLVVSNTTLERPPGVAAHPAGAEAGGLSGAPLFERSTAVLGQLYRLTHGRLPLIGVGGVSTGEQAYRKIRAGASLVQLYTSLALSGPALVRRVKLELAACLARDGFKSVADAVGADHRRDAQGRRA</sequence>
<keyword evidence="13 16" id="KW-0496">Mitochondrion</keyword>
<evidence type="ECO:0000256" key="3">
    <source>
        <dbReference type="ARBA" id="ARBA00005359"/>
    </source>
</evidence>
<dbReference type="NCBIfam" id="NF003645">
    <property type="entry name" value="PRK05286.1-2"/>
    <property type="match status" value="1"/>
</dbReference>
<dbReference type="InterPro" id="IPR005719">
    <property type="entry name" value="Dihydroorotate_DH_2"/>
</dbReference>
<evidence type="ECO:0000256" key="6">
    <source>
        <dbReference type="ARBA" id="ARBA00022630"/>
    </source>
</evidence>
<name>A0A1D2A3N3_AUXPR</name>
<dbReference type="InterPro" id="IPR005720">
    <property type="entry name" value="Dihydroorotate_DH_cat"/>
</dbReference>
<evidence type="ECO:0000256" key="13">
    <source>
        <dbReference type="ARBA" id="ARBA00023128"/>
    </source>
</evidence>
<reference evidence="18" key="1">
    <citation type="submission" date="2015-08" db="EMBL/GenBank/DDBJ databases">
        <authorList>
            <person name="Babu N.S."/>
            <person name="Beckwith C.J."/>
            <person name="Beseler K.G."/>
            <person name="Brison A."/>
            <person name="Carone J.V."/>
            <person name="Caskin T.P."/>
            <person name="Diamond M."/>
            <person name="Durham M.E."/>
            <person name="Foxe J.M."/>
            <person name="Go M."/>
            <person name="Henderson B.A."/>
            <person name="Jones I.B."/>
            <person name="McGettigan J.A."/>
            <person name="Micheletti S.J."/>
            <person name="Nasrallah M.E."/>
            <person name="Ortiz D."/>
            <person name="Piller C.R."/>
            <person name="Privatt S.R."/>
            <person name="Schneider S.L."/>
            <person name="Sharp S."/>
            <person name="Smith T.C."/>
            <person name="Stanton J.D."/>
            <person name="Ullery H.E."/>
            <person name="Wilson R.J."/>
            <person name="Serrano M.G."/>
            <person name="Buck G."/>
            <person name="Lee V."/>
            <person name="Wang Y."/>
            <person name="Carvalho R."/>
            <person name="Voegtly L."/>
            <person name="Shi R."/>
            <person name="Duckworth R."/>
            <person name="Johnson A."/>
            <person name="Loviza R."/>
            <person name="Walstead R."/>
            <person name="Shah Z."/>
            <person name="Kiflezghi M."/>
            <person name="Wade K."/>
            <person name="Ball S.L."/>
            <person name="Bradley K.W."/>
            <person name="Asai D.J."/>
            <person name="Bowman C.A."/>
            <person name="Russell D.A."/>
            <person name="Pope W.H."/>
            <person name="Jacobs-Sera D."/>
            <person name="Hendrix R.W."/>
            <person name="Hatfull G.F."/>
        </authorList>
    </citation>
    <scope>NUCLEOTIDE SEQUENCE</scope>
</reference>
<evidence type="ECO:0000256" key="5">
    <source>
        <dbReference type="ARBA" id="ARBA00017599"/>
    </source>
</evidence>
<evidence type="ECO:0000256" key="1">
    <source>
        <dbReference type="ARBA" id="ARBA00004434"/>
    </source>
</evidence>
<evidence type="ECO:0000256" key="9">
    <source>
        <dbReference type="ARBA" id="ARBA00022792"/>
    </source>
</evidence>
<keyword evidence="8" id="KW-0812">Transmembrane</keyword>
<feature type="non-terminal residue" evidence="18">
    <location>
        <position position="1"/>
    </location>
</feature>
<keyword evidence="7 16" id="KW-0288">FMN</keyword>
<evidence type="ECO:0000256" key="10">
    <source>
        <dbReference type="ARBA" id="ARBA00022946"/>
    </source>
</evidence>
<dbReference type="GO" id="GO:0106430">
    <property type="term" value="F:dihydroorotate dehydrogenase (quinone) activity"/>
    <property type="evidence" value="ECO:0007669"/>
    <property type="project" value="UniProtKB-EC"/>
</dbReference>
<evidence type="ECO:0000256" key="2">
    <source>
        <dbReference type="ARBA" id="ARBA00005161"/>
    </source>
</evidence>
<dbReference type="CDD" id="cd04738">
    <property type="entry name" value="DHOD_2_like"/>
    <property type="match status" value="1"/>
</dbReference>
<dbReference type="GO" id="GO:0044205">
    <property type="term" value="P:'de novo' UMP biosynthetic process"/>
    <property type="evidence" value="ECO:0007669"/>
    <property type="project" value="UniProtKB-UniPathway"/>
</dbReference>
<keyword evidence="9 16" id="KW-0999">Mitochondrion inner membrane</keyword>
<evidence type="ECO:0000256" key="8">
    <source>
        <dbReference type="ARBA" id="ARBA00022692"/>
    </source>
</evidence>
<comment type="pathway">
    <text evidence="2 16">Pyrimidine metabolism; UMP biosynthesis via de novo pathway; orotate from (S)-dihydroorotate (quinone route): step 1/1.</text>
</comment>
<dbReference type="EC" id="1.3.5.2" evidence="4 16"/>
<evidence type="ECO:0000256" key="4">
    <source>
        <dbReference type="ARBA" id="ARBA00012791"/>
    </source>
</evidence>
<dbReference type="PANTHER" id="PTHR48109">
    <property type="entry name" value="DIHYDROOROTATE DEHYDROGENASE (QUINONE), MITOCHONDRIAL-RELATED"/>
    <property type="match status" value="1"/>
</dbReference>
<dbReference type="PROSITE" id="PS00912">
    <property type="entry name" value="DHODEHASE_2"/>
    <property type="match status" value="1"/>
</dbReference>
<dbReference type="Gene3D" id="3.20.20.70">
    <property type="entry name" value="Aldolase class I"/>
    <property type="match status" value="1"/>
</dbReference>
<keyword evidence="12 16" id="KW-0560">Oxidoreductase</keyword>
<keyword evidence="10" id="KW-0809">Transit peptide</keyword>
<evidence type="ECO:0000313" key="18">
    <source>
        <dbReference type="EMBL" id="JAT73691.1"/>
    </source>
</evidence>
<dbReference type="PROSITE" id="PS00911">
    <property type="entry name" value="DHODEHASE_1"/>
    <property type="match status" value="1"/>
</dbReference>
<dbReference type="AlphaFoldDB" id="A0A1D2A3N3"/>
<protein>
    <recommendedName>
        <fullName evidence="5 16">Dihydroorotate dehydrogenase (quinone), mitochondrial</fullName>
        <shortName evidence="16">DHOdehase</shortName>
        <ecNumber evidence="4 16">1.3.5.2</ecNumber>
    </recommendedName>
</protein>
<comment type="subcellular location">
    <subcellularLocation>
        <location evidence="1 16">Mitochondrion inner membrane</location>
        <topology evidence="1 16">Single-pass membrane protein</topology>
    </subcellularLocation>
</comment>
<evidence type="ECO:0000256" key="15">
    <source>
        <dbReference type="ARBA" id="ARBA00048639"/>
    </source>
</evidence>
<dbReference type="SUPFAM" id="SSF51395">
    <property type="entry name" value="FMN-linked oxidoreductases"/>
    <property type="match status" value="1"/>
</dbReference>
<dbReference type="InterPro" id="IPR013785">
    <property type="entry name" value="Aldolase_TIM"/>
</dbReference>
<dbReference type="NCBIfam" id="TIGR01036">
    <property type="entry name" value="pyrD_sub2"/>
    <property type="match status" value="1"/>
</dbReference>
<organism evidence="18">
    <name type="scientific">Auxenochlorella protothecoides</name>
    <name type="common">Green microalga</name>
    <name type="synonym">Chlorella protothecoides</name>
    <dbReference type="NCBI Taxonomy" id="3075"/>
    <lineage>
        <taxon>Eukaryota</taxon>
        <taxon>Viridiplantae</taxon>
        <taxon>Chlorophyta</taxon>
        <taxon>core chlorophytes</taxon>
        <taxon>Trebouxiophyceae</taxon>
        <taxon>Chlorellales</taxon>
        <taxon>Chlorellaceae</taxon>
        <taxon>Auxenochlorella</taxon>
    </lineage>
</organism>
<evidence type="ECO:0000256" key="12">
    <source>
        <dbReference type="ARBA" id="ARBA00023002"/>
    </source>
</evidence>
<dbReference type="GO" id="GO:0005743">
    <property type="term" value="C:mitochondrial inner membrane"/>
    <property type="evidence" value="ECO:0007669"/>
    <property type="project" value="UniProtKB-SubCell"/>
</dbReference>